<dbReference type="Proteomes" id="UP000601435">
    <property type="component" value="Unassembled WGS sequence"/>
</dbReference>
<comment type="caution">
    <text evidence="2">The sequence shown here is derived from an EMBL/GenBank/DDBJ whole genome shotgun (WGS) entry which is preliminary data.</text>
</comment>
<dbReference type="SUPFAM" id="SSF54001">
    <property type="entry name" value="Cysteine proteinases"/>
    <property type="match status" value="1"/>
</dbReference>
<evidence type="ECO:0000256" key="1">
    <source>
        <dbReference type="SAM" id="MobiDB-lite"/>
    </source>
</evidence>
<gene>
    <name evidence="2" type="primary">PCBP3</name>
    <name evidence="2" type="ORF">SNEC2469_LOCUS25755</name>
</gene>
<accession>A0A812ZW23</accession>
<dbReference type="Gene3D" id="3.90.70.10">
    <property type="entry name" value="Cysteine proteinases"/>
    <property type="match status" value="1"/>
</dbReference>
<reference evidence="2" key="1">
    <citation type="submission" date="2021-02" db="EMBL/GenBank/DDBJ databases">
        <authorList>
            <person name="Dougan E. K."/>
            <person name="Rhodes N."/>
            <person name="Thang M."/>
            <person name="Chan C."/>
        </authorList>
    </citation>
    <scope>NUCLEOTIDE SEQUENCE</scope>
</reference>
<dbReference type="OrthoDB" id="432402at2759"/>
<evidence type="ECO:0000313" key="3">
    <source>
        <dbReference type="Proteomes" id="UP000601435"/>
    </source>
</evidence>
<evidence type="ECO:0000313" key="2">
    <source>
        <dbReference type="EMBL" id="CAE7843471.1"/>
    </source>
</evidence>
<proteinExistence type="predicted"/>
<organism evidence="2 3">
    <name type="scientific">Symbiodinium necroappetens</name>
    <dbReference type="NCBI Taxonomy" id="1628268"/>
    <lineage>
        <taxon>Eukaryota</taxon>
        <taxon>Sar</taxon>
        <taxon>Alveolata</taxon>
        <taxon>Dinophyceae</taxon>
        <taxon>Suessiales</taxon>
        <taxon>Symbiodiniaceae</taxon>
        <taxon>Symbiodinium</taxon>
    </lineage>
</organism>
<protein>
    <submittedName>
        <fullName evidence="2">PCBP3 protein</fullName>
    </submittedName>
</protein>
<name>A0A812ZW23_9DINO</name>
<feature type="region of interest" description="Disordered" evidence="1">
    <location>
        <begin position="33"/>
        <end position="87"/>
    </location>
</feature>
<dbReference type="EMBL" id="CAJNJA010051231">
    <property type="protein sequence ID" value="CAE7843471.1"/>
    <property type="molecule type" value="Genomic_DNA"/>
</dbReference>
<dbReference type="InterPro" id="IPR038765">
    <property type="entry name" value="Papain-like_cys_pep_sf"/>
</dbReference>
<dbReference type="AlphaFoldDB" id="A0A812ZW23"/>
<keyword evidence="3" id="KW-1185">Reference proteome</keyword>
<sequence>MSFAMDPDQEHDELFGSLVAKQAKDFGSALLEATTKTQDVLPSKSPRLDNGKRGRTPSGDNQPSNPFGGGGNRQRGGKGDNRGPRSPQAILKVMGRLLLRQETSIQILKQNSAWDVYLQPGAQGPLPLLFRASETYRAEAKTKRMDCPLRAQLLNTLFQTVLQCIKNIKESPEQLQAVQNRGWITGDGRWVYQRWDPQAQALAVDEGRTPLEHQELVTLLSLMAQAVRQRDVVHRFNATYPITVDQRNTARFMLEIGLRAKGVGDVWIGLEALQGLAALQVVGMQLRRDGLRRSSLAEDLQKMLNELCAGCTILWMFPSGCFGVGSREWQARLGIGGTQAVTVDSGYLTSPIILHLRGDGGDDTLQGCIDRWHQQAHPHGLKEAYPVVLMQLARYSFGADGASKDRSGIAISQRVFLPVFGRGLTAFRATYLVCSIIVHHGVQTNAGHYTSLLLEPGALPRNNYWGTDDGKAAKSYGRMPKCVERDAYVLILIRCRFTAAMGSTHEPLSCGSLAR</sequence>